<reference evidence="2" key="3">
    <citation type="submission" date="2015-06" db="UniProtKB">
        <authorList>
            <consortium name="EnsemblMetazoa"/>
        </authorList>
    </citation>
    <scope>IDENTIFICATION</scope>
</reference>
<organism evidence="1">
    <name type="scientific">Capitella teleta</name>
    <name type="common">Polychaete worm</name>
    <dbReference type="NCBI Taxonomy" id="283909"/>
    <lineage>
        <taxon>Eukaryota</taxon>
        <taxon>Metazoa</taxon>
        <taxon>Spiralia</taxon>
        <taxon>Lophotrochozoa</taxon>
        <taxon>Annelida</taxon>
        <taxon>Polychaeta</taxon>
        <taxon>Sedentaria</taxon>
        <taxon>Scolecida</taxon>
        <taxon>Capitellidae</taxon>
        <taxon>Capitella</taxon>
    </lineage>
</organism>
<protein>
    <submittedName>
        <fullName evidence="1 2">Uncharacterized protein</fullName>
    </submittedName>
</protein>
<dbReference type="EMBL" id="KB304598">
    <property type="protein sequence ID" value="ELU01877.1"/>
    <property type="molecule type" value="Genomic_DNA"/>
</dbReference>
<proteinExistence type="predicted"/>
<dbReference type="SUPFAM" id="SSF48403">
    <property type="entry name" value="Ankyrin repeat"/>
    <property type="match status" value="1"/>
</dbReference>
<dbReference type="InterPro" id="IPR036770">
    <property type="entry name" value="Ankyrin_rpt-contain_sf"/>
</dbReference>
<evidence type="ECO:0000313" key="2">
    <source>
        <dbReference type="EnsemblMetazoa" id="CapteP191303"/>
    </source>
</evidence>
<reference evidence="3" key="1">
    <citation type="submission" date="2012-12" db="EMBL/GenBank/DDBJ databases">
        <authorList>
            <person name="Hellsten U."/>
            <person name="Grimwood J."/>
            <person name="Chapman J.A."/>
            <person name="Shapiro H."/>
            <person name="Aerts A."/>
            <person name="Otillar R.P."/>
            <person name="Terry A.Y."/>
            <person name="Boore J.L."/>
            <person name="Simakov O."/>
            <person name="Marletaz F."/>
            <person name="Cho S.-J."/>
            <person name="Edsinger-Gonzales E."/>
            <person name="Havlak P."/>
            <person name="Kuo D.-H."/>
            <person name="Larsson T."/>
            <person name="Lv J."/>
            <person name="Arendt D."/>
            <person name="Savage R."/>
            <person name="Osoegawa K."/>
            <person name="de Jong P."/>
            <person name="Lindberg D.R."/>
            <person name="Seaver E.C."/>
            <person name="Weisblat D.A."/>
            <person name="Putnam N.H."/>
            <person name="Grigoriev I.V."/>
            <person name="Rokhsar D.S."/>
        </authorList>
    </citation>
    <scope>NUCLEOTIDE SEQUENCE</scope>
    <source>
        <strain evidence="3">I ESC-2004</strain>
    </source>
</reference>
<dbReference type="EMBL" id="AMQN01001690">
    <property type="status" value="NOT_ANNOTATED_CDS"/>
    <property type="molecule type" value="Genomic_DNA"/>
</dbReference>
<keyword evidence="3" id="KW-1185">Reference proteome</keyword>
<sequence>MLRPKLVEQSVIQPSQMNSSTIRVRLAIALALMPWANSFQGVSNNVTLNSQFLKPKFFQDSMHQGQLALYMLMGALINGMPNAGFNFGAAPASAHPVVEAGTDNLINYYTIVAPLGEHFDNVIRIITAQETGNINAYQEGNGIIIDCMTYQDMSFMRQLSLKIIRAANKTWPISTISELKCFIINLPSGSVKMDNFEYHQGVFLVDYLYKFIERGASVNAAADDIVQPVHLATEYTIADIMRILLQFAADAKPTSKKESSFTLLQRDIPTTINLLLRHGTDPRAQTTHEWSSYAKQFEKVKSIYICDKTINDPKNFGQSLWHSSSFLCAEEEYEMDSIIISSISLLCKTANCATDSMMNTKFIFGWTPGFKVIMDSNRPVQNECGQLFFDQPGWHEQMTEEETDLLRAYVRAGLNPTDIDNQAASMIYYTAASGMFNALDFLLNQCGNECPNWRDKDRSTTPLHYAASFGRIKSCENNIVRTERMQEKHQRQSWQNSM</sequence>
<dbReference type="Gene3D" id="1.25.40.20">
    <property type="entry name" value="Ankyrin repeat-containing domain"/>
    <property type="match status" value="2"/>
</dbReference>
<dbReference type="Proteomes" id="UP000014760">
    <property type="component" value="Unassembled WGS sequence"/>
</dbReference>
<evidence type="ECO:0000313" key="1">
    <source>
        <dbReference type="EMBL" id="ELU01877.1"/>
    </source>
</evidence>
<dbReference type="OrthoDB" id="7464126at2759"/>
<name>R7UF27_CAPTE</name>
<accession>R7UF27</accession>
<dbReference type="EnsemblMetazoa" id="CapteT191303">
    <property type="protein sequence ID" value="CapteP191303"/>
    <property type="gene ID" value="CapteG191303"/>
</dbReference>
<reference evidence="1 3" key="2">
    <citation type="journal article" date="2013" name="Nature">
        <title>Insights into bilaterian evolution from three spiralian genomes.</title>
        <authorList>
            <person name="Simakov O."/>
            <person name="Marletaz F."/>
            <person name="Cho S.J."/>
            <person name="Edsinger-Gonzales E."/>
            <person name="Havlak P."/>
            <person name="Hellsten U."/>
            <person name="Kuo D.H."/>
            <person name="Larsson T."/>
            <person name="Lv J."/>
            <person name="Arendt D."/>
            <person name="Savage R."/>
            <person name="Osoegawa K."/>
            <person name="de Jong P."/>
            <person name="Grimwood J."/>
            <person name="Chapman J.A."/>
            <person name="Shapiro H."/>
            <person name="Aerts A."/>
            <person name="Otillar R.P."/>
            <person name="Terry A.Y."/>
            <person name="Boore J.L."/>
            <person name="Grigoriev I.V."/>
            <person name="Lindberg D.R."/>
            <person name="Seaver E.C."/>
            <person name="Weisblat D.A."/>
            <person name="Putnam N.H."/>
            <person name="Rokhsar D.S."/>
        </authorList>
    </citation>
    <scope>NUCLEOTIDE SEQUENCE</scope>
    <source>
        <strain evidence="1 3">I ESC-2004</strain>
    </source>
</reference>
<evidence type="ECO:0000313" key="3">
    <source>
        <dbReference type="Proteomes" id="UP000014760"/>
    </source>
</evidence>
<dbReference type="AlphaFoldDB" id="R7UF27"/>
<gene>
    <name evidence="1" type="ORF">CAPTEDRAFT_191303</name>
</gene>
<dbReference type="HOGENOM" id="CLU_547737_0_0_1"/>